<dbReference type="EMBL" id="CP010899">
    <property type="protein sequence ID" value="ALA98068.1"/>
    <property type="molecule type" value="Genomic_DNA"/>
</dbReference>
<dbReference type="InterPro" id="IPR036397">
    <property type="entry name" value="RNaseH_sf"/>
</dbReference>
<dbReference type="PANTHER" id="PTHR10948">
    <property type="entry name" value="TRANSPOSASE"/>
    <property type="match status" value="1"/>
</dbReference>
<protein>
    <submittedName>
        <fullName evidence="1">Spiroplasmavirus-related protein</fullName>
    </submittedName>
</protein>
<dbReference type="GO" id="GO:0032196">
    <property type="term" value="P:transposition"/>
    <property type="evidence" value="ECO:0007669"/>
    <property type="project" value="TreeGrafter"/>
</dbReference>
<accession>A0A0K2JI05</accession>
<proteinExistence type="predicted"/>
<dbReference type="KEGG" id="skn:SKUN_001193"/>
<dbReference type="AlphaFoldDB" id="A0A0K2JI05"/>
<name>A0A0K2JI05_SPIKU</name>
<evidence type="ECO:0000313" key="1">
    <source>
        <dbReference type="EMBL" id="ALA98068.1"/>
    </source>
</evidence>
<gene>
    <name evidence="1" type="ORF">SKUN_001193</name>
</gene>
<organism evidence="1 2">
    <name type="scientific">Spiroplasma kunkelii CR2-3x</name>
    <dbReference type="NCBI Taxonomy" id="273035"/>
    <lineage>
        <taxon>Bacteria</taxon>
        <taxon>Bacillati</taxon>
        <taxon>Mycoplasmatota</taxon>
        <taxon>Mollicutes</taxon>
        <taxon>Entomoplasmatales</taxon>
        <taxon>Spiroplasmataceae</taxon>
        <taxon>Spiroplasma</taxon>
    </lineage>
</organism>
<keyword evidence="2" id="KW-1185">Reference proteome</keyword>
<dbReference type="GO" id="GO:0005829">
    <property type="term" value="C:cytosol"/>
    <property type="evidence" value="ECO:0007669"/>
    <property type="project" value="TreeGrafter"/>
</dbReference>
<sequence>MEIFAETQVYFCDAGKPRQKPKVERINRDIRKYLPKETDFNNVTQKEINKVIKIINEKPQPSLGLLSSKEVFLQNINI</sequence>
<dbReference type="InterPro" id="IPR051917">
    <property type="entry name" value="Transposase-Integrase"/>
</dbReference>
<dbReference type="SUPFAM" id="SSF53098">
    <property type="entry name" value="Ribonuclease H-like"/>
    <property type="match status" value="1"/>
</dbReference>
<dbReference type="GO" id="GO:0003676">
    <property type="term" value="F:nucleic acid binding"/>
    <property type="evidence" value="ECO:0007669"/>
    <property type="project" value="InterPro"/>
</dbReference>
<dbReference type="InterPro" id="IPR012337">
    <property type="entry name" value="RNaseH-like_sf"/>
</dbReference>
<dbReference type="Proteomes" id="UP000062963">
    <property type="component" value="Chromosome"/>
</dbReference>
<dbReference type="PATRIC" id="fig|273035.7.peg.1467"/>
<evidence type="ECO:0000313" key="2">
    <source>
        <dbReference type="Proteomes" id="UP000062963"/>
    </source>
</evidence>
<reference evidence="1 2" key="1">
    <citation type="journal article" date="2015" name="Genome Announc.">
        <title>Complete Genome Sequence of Spiroplasma kunkelii Strain CR2-3x, Causal Agent of Corn Stunt Disease in Zea mays L.</title>
        <authorList>
            <person name="Davis R.E."/>
            <person name="Shao J."/>
            <person name="Dally E.L."/>
            <person name="Zhao Y."/>
            <person name="Gasparich G.E."/>
            <person name="Gaynor B.J."/>
            <person name="Athey J.C."/>
            <person name="Harrison N.A."/>
            <person name="Donofrio N."/>
        </authorList>
    </citation>
    <scope>NUCLEOTIDE SEQUENCE [LARGE SCALE GENOMIC DNA]</scope>
    <source>
        <strain evidence="1 2">CR2-3x</strain>
    </source>
</reference>
<dbReference type="Gene3D" id="3.30.420.10">
    <property type="entry name" value="Ribonuclease H-like superfamily/Ribonuclease H"/>
    <property type="match status" value="1"/>
</dbReference>
<dbReference type="PANTHER" id="PTHR10948:SF23">
    <property type="entry name" value="TRANSPOSASE INSI FOR INSERTION SEQUENCE ELEMENT IS30A-RELATED"/>
    <property type="match status" value="1"/>
</dbReference>
<dbReference type="GO" id="GO:0004803">
    <property type="term" value="F:transposase activity"/>
    <property type="evidence" value="ECO:0007669"/>
    <property type="project" value="TreeGrafter"/>
</dbReference>